<dbReference type="PANTHER" id="PTHR46237">
    <property type="entry name" value="CYTOCHROME B5 REDUCTASE 4 FAMILY MEMBER"/>
    <property type="match status" value="1"/>
</dbReference>
<evidence type="ECO:0000256" key="5">
    <source>
        <dbReference type="SAM" id="MobiDB-lite"/>
    </source>
</evidence>
<evidence type="ECO:0000256" key="1">
    <source>
        <dbReference type="ARBA" id="ARBA00022617"/>
    </source>
</evidence>
<dbReference type="EMBL" id="VXIS01000018">
    <property type="protein sequence ID" value="KAA8913014.1"/>
    <property type="molecule type" value="Genomic_DNA"/>
</dbReference>
<dbReference type="Gene3D" id="3.10.120.10">
    <property type="entry name" value="Cytochrome b5-like heme/steroid binding domain"/>
    <property type="match status" value="1"/>
</dbReference>
<evidence type="ECO:0000256" key="3">
    <source>
        <dbReference type="ARBA" id="ARBA00023004"/>
    </source>
</evidence>
<name>A0A5J5F875_9PEZI</name>
<dbReference type="PANTHER" id="PTHR46237:SF1">
    <property type="entry name" value="CYTOCHROME B5 REDUCTASE 4"/>
    <property type="match status" value="1"/>
</dbReference>
<dbReference type="GO" id="GO:0046872">
    <property type="term" value="F:metal ion binding"/>
    <property type="evidence" value="ECO:0007669"/>
    <property type="project" value="UniProtKB-UniRule"/>
</dbReference>
<feature type="compositionally biased region" description="Low complexity" evidence="5">
    <location>
        <begin position="184"/>
        <end position="198"/>
    </location>
</feature>
<dbReference type="Pfam" id="PF00173">
    <property type="entry name" value="Cyt-b5"/>
    <property type="match status" value="1"/>
</dbReference>
<dbReference type="Proteomes" id="UP000326924">
    <property type="component" value="Unassembled WGS sequence"/>
</dbReference>
<dbReference type="GO" id="GO:0004128">
    <property type="term" value="F:cytochrome-b5 reductase activity, acting on NAD(P)H"/>
    <property type="evidence" value="ECO:0007669"/>
    <property type="project" value="TreeGrafter"/>
</dbReference>
<dbReference type="PROSITE" id="PS50255">
    <property type="entry name" value="CYTOCHROME_B5_2"/>
    <property type="match status" value="1"/>
</dbReference>
<dbReference type="InterPro" id="IPR018506">
    <property type="entry name" value="Cyt_B5_heme-BS"/>
</dbReference>
<evidence type="ECO:0000259" key="6">
    <source>
        <dbReference type="PROSITE" id="PS50255"/>
    </source>
</evidence>
<dbReference type="InterPro" id="IPR001199">
    <property type="entry name" value="Cyt_B5-like_heme/steroid-bd"/>
</dbReference>
<dbReference type="OrthoDB" id="432299at2759"/>
<comment type="similarity">
    <text evidence="4">Belongs to the cytochrome b5 family.</text>
</comment>
<evidence type="ECO:0000256" key="4">
    <source>
        <dbReference type="RuleBase" id="RU362121"/>
    </source>
</evidence>
<dbReference type="InParanoid" id="A0A5J5F875"/>
<feature type="compositionally biased region" description="Basic residues" evidence="5">
    <location>
        <begin position="28"/>
        <end position="49"/>
    </location>
</feature>
<feature type="domain" description="Cytochrome b5 heme-binding" evidence="6">
    <location>
        <begin position="247"/>
        <end position="324"/>
    </location>
</feature>
<gene>
    <name evidence="7" type="ORF">FN846DRAFT_203726</name>
</gene>
<dbReference type="SUPFAM" id="SSF55856">
    <property type="entry name" value="Cytochrome b5-like heme/steroid binding domain"/>
    <property type="match status" value="1"/>
</dbReference>
<evidence type="ECO:0000313" key="8">
    <source>
        <dbReference type="Proteomes" id="UP000326924"/>
    </source>
</evidence>
<accession>A0A5J5F875</accession>
<organism evidence="7 8">
    <name type="scientific">Sphaerosporella brunnea</name>
    <dbReference type="NCBI Taxonomy" id="1250544"/>
    <lineage>
        <taxon>Eukaryota</taxon>
        <taxon>Fungi</taxon>
        <taxon>Dikarya</taxon>
        <taxon>Ascomycota</taxon>
        <taxon>Pezizomycotina</taxon>
        <taxon>Pezizomycetes</taxon>
        <taxon>Pezizales</taxon>
        <taxon>Pyronemataceae</taxon>
        <taxon>Sphaerosporella</taxon>
    </lineage>
</organism>
<dbReference type="SMART" id="SM01117">
    <property type="entry name" value="Cyt-b5"/>
    <property type="match status" value="1"/>
</dbReference>
<keyword evidence="3 4" id="KW-0408">Iron</keyword>
<dbReference type="GO" id="GO:0020037">
    <property type="term" value="F:heme binding"/>
    <property type="evidence" value="ECO:0007669"/>
    <property type="project" value="UniProtKB-UniRule"/>
</dbReference>
<keyword evidence="8" id="KW-1185">Reference proteome</keyword>
<protein>
    <submittedName>
        <fullName evidence="7">Heme/steroid binding protein-like protein</fullName>
    </submittedName>
</protein>
<keyword evidence="2 4" id="KW-0479">Metal-binding</keyword>
<reference evidence="7 8" key="1">
    <citation type="submission" date="2019-09" db="EMBL/GenBank/DDBJ databases">
        <title>Draft genome of the ectomycorrhizal ascomycete Sphaerosporella brunnea.</title>
        <authorList>
            <consortium name="DOE Joint Genome Institute"/>
            <person name="Benucci G.M."/>
            <person name="Marozzi G."/>
            <person name="Antonielli L."/>
            <person name="Sanchez S."/>
            <person name="Marco P."/>
            <person name="Wang X."/>
            <person name="Falini L.B."/>
            <person name="Barry K."/>
            <person name="Haridas S."/>
            <person name="Lipzen A."/>
            <person name="Labutti K."/>
            <person name="Grigoriev I.V."/>
            <person name="Murat C."/>
            <person name="Martin F."/>
            <person name="Albertini E."/>
            <person name="Donnini D."/>
            <person name="Bonito G."/>
        </authorList>
    </citation>
    <scope>NUCLEOTIDE SEQUENCE [LARGE SCALE GENOMIC DNA]</scope>
    <source>
        <strain evidence="7 8">Sb_GMNB300</strain>
    </source>
</reference>
<proteinExistence type="inferred from homology"/>
<feature type="compositionally biased region" description="Low complexity" evidence="5">
    <location>
        <begin position="142"/>
        <end position="153"/>
    </location>
</feature>
<keyword evidence="1 4" id="KW-0349">Heme</keyword>
<evidence type="ECO:0000256" key="2">
    <source>
        <dbReference type="ARBA" id="ARBA00022723"/>
    </source>
</evidence>
<evidence type="ECO:0000313" key="7">
    <source>
        <dbReference type="EMBL" id="KAA8913014.1"/>
    </source>
</evidence>
<dbReference type="GO" id="GO:0005737">
    <property type="term" value="C:cytoplasm"/>
    <property type="evidence" value="ECO:0007669"/>
    <property type="project" value="TreeGrafter"/>
</dbReference>
<dbReference type="PROSITE" id="PS00191">
    <property type="entry name" value="CYTOCHROME_B5_1"/>
    <property type="match status" value="1"/>
</dbReference>
<dbReference type="InterPro" id="IPR051872">
    <property type="entry name" value="Cytochrome_b5/Flavoprotein_Rdt"/>
</dbReference>
<feature type="compositionally biased region" description="Low complexity" evidence="5">
    <location>
        <begin position="80"/>
        <end position="102"/>
    </location>
</feature>
<dbReference type="AlphaFoldDB" id="A0A5J5F875"/>
<sequence>MMILVGAVLVALLTYLAYRRLPYLHHPRHQHHHHHTTPAHHHRNHRKPHSATNSPPRLMWPFISTVLSRSEPAPDKSRVPAKATTPLADTTPADPETTPKAKPIGDSNGIPQISLADEADDDDTPPSFPALNSAQRAGGAASSLPPLRPSYSSMPPPPIPTRNPRFQNPSQWSAPSAGGRNRLAPVGAGASGVAAGNGLSLPNRRGGSSSAPKKSRKVVLEPGHSPLDWARLQKSGMDLRGIPNGRLLKVTPSMLAAHKTAPDDVWMALQGKVYNISAYIPFHPGGEKELLRAAGKDGTKLFNATHPWVNVDGMLEECMVGILVSEGEAKVASELETVD</sequence>
<dbReference type="FunFam" id="3.10.120.10:FF:000001">
    <property type="entry name" value="Cytochrome b5 reductase 4"/>
    <property type="match status" value="1"/>
</dbReference>
<dbReference type="InterPro" id="IPR036400">
    <property type="entry name" value="Cyt_B5-like_heme/steroid_sf"/>
</dbReference>
<comment type="caution">
    <text evidence="7">The sequence shown here is derived from an EMBL/GenBank/DDBJ whole genome shotgun (WGS) entry which is preliminary data.</text>
</comment>
<feature type="region of interest" description="Disordered" evidence="5">
    <location>
        <begin position="28"/>
        <end position="218"/>
    </location>
</feature>